<dbReference type="Gene3D" id="1.20.141.10">
    <property type="entry name" value="Chitosanase, subunit A, domain 1"/>
    <property type="match status" value="1"/>
</dbReference>
<evidence type="ECO:0000313" key="3">
    <source>
        <dbReference type="EMBL" id="QIZ72696.1"/>
    </source>
</evidence>
<proteinExistence type="predicted"/>
<reference evidence="3 4" key="1">
    <citation type="submission" date="2020-04" db="EMBL/GenBank/DDBJ databases">
        <authorList>
            <person name="Basu S."/>
            <person name="Maruthanayagam V."/>
            <person name="Chakraborty S."/>
            <person name="Pramanik A."/>
            <person name="Mukherjee J."/>
            <person name="Brink B."/>
        </authorList>
    </citation>
    <scope>NUCLEOTIDE SEQUENCE [LARGE SCALE GENOMIC DNA]</scope>
    <source>
        <strain evidence="3 4">AP17</strain>
    </source>
</reference>
<evidence type="ECO:0000259" key="2">
    <source>
        <dbReference type="Pfam" id="PF09374"/>
    </source>
</evidence>
<dbReference type="InterPro" id="IPR008565">
    <property type="entry name" value="TtsA-like_GH18_dom"/>
</dbReference>
<accession>A0A6H1U2M3</accession>
<dbReference type="EMBL" id="CP051167">
    <property type="protein sequence ID" value="QIZ72696.1"/>
    <property type="molecule type" value="Genomic_DNA"/>
</dbReference>
<dbReference type="CDD" id="cd13926">
    <property type="entry name" value="N-acetylmuramidase_GH108"/>
    <property type="match status" value="1"/>
</dbReference>
<feature type="domain" description="Peptidoglycan binding" evidence="2">
    <location>
        <begin position="101"/>
        <end position="165"/>
    </location>
</feature>
<name>A0A6H1U2M3_9CYAN</name>
<evidence type="ECO:0000259" key="1">
    <source>
        <dbReference type="Pfam" id="PF05838"/>
    </source>
</evidence>
<feature type="domain" description="TtsA-like Glycoside hydrolase family 108" evidence="1">
    <location>
        <begin position="13"/>
        <end position="96"/>
    </location>
</feature>
<sequence length="211" mass="23623">MTQTNDAFARALQFTLKWEGGVGHPQDPAGAVNRGISQATYDTYRQHKKLPPQRVSQLTEAEVEEIYFRYYWQPSKADSMCLPLAVVHFDTAVNFGLRGSVEFLQEAIGGLVVDGDFGSKTSAALAAHNTIATAREYVKRRIDYRHQRVKANPSQQVFLDGWLRRDKALSKYIEDLENPGKGDREDAAIVARLEQAIGLLEEIVAELKGRS</sequence>
<dbReference type="Proteomes" id="UP000500857">
    <property type="component" value="Chromosome"/>
</dbReference>
<evidence type="ECO:0000313" key="4">
    <source>
        <dbReference type="Proteomes" id="UP000500857"/>
    </source>
</evidence>
<organism evidence="3 4">
    <name type="scientific">Oxynema aestuarii AP17</name>
    <dbReference type="NCBI Taxonomy" id="2064643"/>
    <lineage>
        <taxon>Bacteria</taxon>
        <taxon>Bacillati</taxon>
        <taxon>Cyanobacteriota</taxon>
        <taxon>Cyanophyceae</taxon>
        <taxon>Oscillatoriophycideae</taxon>
        <taxon>Oscillatoriales</taxon>
        <taxon>Oscillatoriaceae</taxon>
        <taxon>Oxynema</taxon>
        <taxon>Oxynema aestuarii</taxon>
    </lineage>
</organism>
<dbReference type="KEGG" id="oxy:HCG48_20600"/>
<dbReference type="SUPFAM" id="SSF53955">
    <property type="entry name" value="Lysozyme-like"/>
    <property type="match status" value="1"/>
</dbReference>
<keyword evidence="4" id="KW-1185">Reference proteome</keyword>
<dbReference type="RefSeq" id="WP_168570843.1">
    <property type="nucleotide sequence ID" value="NZ_CP051167.1"/>
</dbReference>
<dbReference type="AlphaFoldDB" id="A0A6H1U2M3"/>
<gene>
    <name evidence="3" type="ORF">HCG48_20600</name>
</gene>
<dbReference type="Pfam" id="PF05838">
    <property type="entry name" value="Glyco_hydro_108"/>
    <property type="match status" value="1"/>
</dbReference>
<dbReference type="Pfam" id="PF09374">
    <property type="entry name" value="PG_binding_3"/>
    <property type="match status" value="1"/>
</dbReference>
<dbReference type="InterPro" id="IPR018537">
    <property type="entry name" value="Peptidoglycan-bd_3"/>
</dbReference>
<protein>
    <submittedName>
        <fullName evidence="3">Secretion activating protein</fullName>
    </submittedName>
</protein>
<dbReference type="InterPro" id="IPR023346">
    <property type="entry name" value="Lysozyme-like_dom_sf"/>
</dbReference>